<evidence type="ECO:0000256" key="8">
    <source>
        <dbReference type="ARBA" id="ARBA00023136"/>
    </source>
</evidence>
<name>A0AAW1I785_POPJA</name>
<dbReference type="PANTHER" id="PTHR11923:SF109">
    <property type="entry name" value="SENSORY NEURON MEMBRANE PROTEIN 2"/>
    <property type="match status" value="1"/>
</dbReference>
<dbReference type="PANTHER" id="PTHR11923">
    <property type="entry name" value="SCAVENGER RECEPTOR CLASS B TYPE-1 SR-B1"/>
    <property type="match status" value="1"/>
</dbReference>
<keyword evidence="6" id="KW-0552">Olfaction</keyword>
<keyword evidence="11" id="KW-0325">Glycoprotein</keyword>
<dbReference type="GO" id="GO:0005044">
    <property type="term" value="F:scavenger receptor activity"/>
    <property type="evidence" value="ECO:0007669"/>
    <property type="project" value="TreeGrafter"/>
</dbReference>
<keyword evidence="7 13" id="KW-1133">Transmembrane helix</keyword>
<keyword evidence="10" id="KW-0675">Receptor</keyword>
<comment type="caution">
    <text evidence="14">The sequence shown here is derived from an EMBL/GenBank/DDBJ whole genome shotgun (WGS) entry which is preliminary data.</text>
</comment>
<dbReference type="AlphaFoldDB" id="A0AAW1I785"/>
<dbReference type="GO" id="GO:0005737">
    <property type="term" value="C:cytoplasm"/>
    <property type="evidence" value="ECO:0007669"/>
    <property type="project" value="TreeGrafter"/>
</dbReference>
<evidence type="ECO:0000256" key="13">
    <source>
        <dbReference type="SAM" id="Phobius"/>
    </source>
</evidence>
<evidence type="ECO:0000313" key="14">
    <source>
        <dbReference type="EMBL" id="KAK9685319.1"/>
    </source>
</evidence>
<keyword evidence="3" id="KW-1003">Cell membrane</keyword>
<dbReference type="Proteomes" id="UP001458880">
    <property type="component" value="Unassembled WGS sequence"/>
</dbReference>
<feature type="transmembrane region" description="Helical" evidence="13">
    <location>
        <begin position="200"/>
        <end position="225"/>
    </location>
</feature>
<dbReference type="EMBL" id="JASPKY010000785">
    <property type="protein sequence ID" value="KAK9685319.1"/>
    <property type="molecule type" value="Genomic_DNA"/>
</dbReference>
<evidence type="ECO:0000256" key="5">
    <source>
        <dbReference type="ARBA" id="ARBA00022692"/>
    </source>
</evidence>
<evidence type="ECO:0000256" key="4">
    <source>
        <dbReference type="ARBA" id="ARBA00022606"/>
    </source>
</evidence>
<gene>
    <name evidence="14" type="ORF">QE152_g38130</name>
</gene>
<protein>
    <recommendedName>
        <fullName evidence="12">Sensory neuron membrane protein 2</fullName>
    </recommendedName>
</protein>
<comment type="subcellular location">
    <subcellularLocation>
        <location evidence="1">Cell membrane</location>
    </subcellularLocation>
</comment>
<sequence length="228" mass="26034">MLRGTDSTIYAPRVFGSTSEEDVTIVTFSSDICRKIVYTITDGSQFNGTYYLKATMGPENMKNEGENSCYCIKKTPDIFGRRDCFPRGFCDMGNCLKAPVVLSLPHMLWSEGPYRARIKGLRPRRKKHISYIVLDEITGTLLQSRKRMQYNIFLRPVDVVNTTKTFESAMLPFLWVEENFDLTNDIIAGVVSRYMKKVQYLYIICYTLIGVGTIGGSTLAVYLLFPRF</sequence>
<evidence type="ECO:0000256" key="3">
    <source>
        <dbReference type="ARBA" id="ARBA00022475"/>
    </source>
</evidence>
<keyword evidence="9" id="KW-1015">Disulfide bond</keyword>
<organism evidence="14 15">
    <name type="scientific">Popillia japonica</name>
    <name type="common">Japanese beetle</name>
    <dbReference type="NCBI Taxonomy" id="7064"/>
    <lineage>
        <taxon>Eukaryota</taxon>
        <taxon>Metazoa</taxon>
        <taxon>Ecdysozoa</taxon>
        <taxon>Arthropoda</taxon>
        <taxon>Hexapoda</taxon>
        <taxon>Insecta</taxon>
        <taxon>Pterygota</taxon>
        <taxon>Neoptera</taxon>
        <taxon>Endopterygota</taxon>
        <taxon>Coleoptera</taxon>
        <taxon>Polyphaga</taxon>
        <taxon>Scarabaeiformia</taxon>
        <taxon>Scarabaeidae</taxon>
        <taxon>Rutelinae</taxon>
        <taxon>Popillia</taxon>
    </lineage>
</organism>
<evidence type="ECO:0000256" key="9">
    <source>
        <dbReference type="ARBA" id="ARBA00023157"/>
    </source>
</evidence>
<reference evidence="14 15" key="1">
    <citation type="journal article" date="2024" name="BMC Genomics">
        <title>De novo assembly and annotation of Popillia japonica's genome with initial clues to its potential as an invasive pest.</title>
        <authorList>
            <person name="Cucini C."/>
            <person name="Boschi S."/>
            <person name="Funari R."/>
            <person name="Cardaioli E."/>
            <person name="Iannotti N."/>
            <person name="Marturano G."/>
            <person name="Paoli F."/>
            <person name="Bruttini M."/>
            <person name="Carapelli A."/>
            <person name="Frati F."/>
            <person name="Nardi F."/>
        </authorList>
    </citation>
    <scope>NUCLEOTIDE SEQUENCE [LARGE SCALE GENOMIC DNA]</scope>
    <source>
        <strain evidence="14">DMR45628</strain>
    </source>
</reference>
<evidence type="ECO:0000256" key="1">
    <source>
        <dbReference type="ARBA" id="ARBA00004236"/>
    </source>
</evidence>
<dbReference type="GO" id="GO:0005886">
    <property type="term" value="C:plasma membrane"/>
    <property type="evidence" value="ECO:0007669"/>
    <property type="project" value="UniProtKB-SubCell"/>
</dbReference>
<keyword evidence="4" id="KW-0716">Sensory transduction</keyword>
<keyword evidence="8 13" id="KW-0472">Membrane</keyword>
<evidence type="ECO:0000256" key="6">
    <source>
        <dbReference type="ARBA" id="ARBA00022725"/>
    </source>
</evidence>
<evidence type="ECO:0000256" key="12">
    <source>
        <dbReference type="ARBA" id="ARBA00040645"/>
    </source>
</evidence>
<evidence type="ECO:0000313" key="15">
    <source>
        <dbReference type="Proteomes" id="UP001458880"/>
    </source>
</evidence>
<keyword evidence="5 13" id="KW-0812">Transmembrane</keyword>
<keyword evidence="15" id="KW-1185">Reference proteome</keyword>
<dbReference type="InterPro" id="IPR002159">
    <property type="entry name" value="CD36_fam"/>
</dbReference>
<proteinExistence type="inferred from homology"/>
<dbReference type="Pfam" id="PF01130">
    <property type="entry name" value="CD36"/>
    <property type="match status" value="1"/>
</dbReference>
<evidence type="ECO:0000256" key="7">
    <source>
        <dbReference type="ARBA" id="ARBA00022989"/>
    </source>
</evidence>
<evidence type="ECO:0000256" key="2">
    <source>
        <dbReference type="ARBA" id="ARBA00010532"/>
    </source>
</evidence>
<comment type="similarity">
    <text evidence="2">Belongs to the CD36 family.</text>
</comment>
<accession>A0AAW1I785</accession>
<evidence type="ECO:0000256" key="10">
    <source>
        <dbReference type="ARBA" id="ARBA00023170"/>
    </source>
</evidence>
<dbReference type="GO" id="GO:0007608">
    <property type="term" value="P:sensory perception of smell"/>
    <property type="evidence" value="ECO:0007669"/>
    <property type="project" value="UniProtKB-KW"/>
</dbReference>
<evidence type="ECO:0000256" key="11">
    <source>
        <dbReference type="ARBA" id="ARBA00023180"/>
    </source>
</evidence>